<dbReference type="FunFam" id="3.60.130.10:FF:000002">
    <property type="entry name" value="Alpha-ketoglutarate-dependent taurine dioxygenase"/>
    <property type="match status" value="1"/>
</dbReference>
<dbReference type="NCBIfam" id="NF007104">
    <property type="entry name" value="PRK09553.1"/>
    <property type="match status" value="1"/>
</dbReference>
<sequence>MTLKLTRLSPALGAEVHDVDLSQPISEALLAELRAAWLQHQVLFFRGQTLSPRQQRDFAARFGPLHTHPIYPQHPDAPEIMVLDTEAFDLRDNAIWHTDVTFNATPPLGAVLAARKLPEVGGDTLWASGTAAFAALSPALQTLLTGLTATHDFVHSFPLERFGTRPEDLARWEQTRRDHPPVSHPVIRTHPETGQKALFVNDGFTTRINELSQEESDALLPLLFQHYAKPEFTIRWRWQAGDVAFWDNRVTQHYATDDYRPAHRIMHRATIQGDVPF</sequence>
<keyword evidence="4 8" id="KW-0223">Dioxygenase</keyword>
<reference evidence="8 9" key="1">
    <citation type="submission" date="2018-05" db="EMBL/GenBank/DDBJ databases">
        <title>Genomic Encyclopedia of Type Strains, Phase IV (KMG-IV): sequencing the most valuable type-strain genomes for metagenomic binning, comparative biology and taxonomic classification.</title>
        <authorList>
            <person name="Goeker M."/>
        </authorList>
    </citation>
    <scope>NUCLEOTIDE SEQUENCE [LARGE SCALE GENOMIC DNA]</scope>
    <source>
        <strain evidence="8 9">DSM 29661</strain>
    </source>
</reference>
<name>A0A318KCK1_9NEIS</name>
<organism evidence="8 9">
    <name type="scientific">Rivihabitans pingtungensis</name>
    <dbReference type="NCBI Taxonomy" id="1054498"/>
    <lineage>
        <taxon>Bacteria</taxon>
        <taxon>Pseudomonadati</taxon>
        <taxon>Pseudomonadota</taxon>
        <taxon>Betaproteobacteria</taxon>
        <taxon>Neisseriales</taxon>
        <taxon>Aquaspirillaceae</taxon>
        <taxon>Rivihabitans</taxon>
    </lineage>
</organism>
<evidence type="ECO:0000313" key="9">
    <source>
        <dbReference type="Proteomes" id="UP000247555"/>
    </source>
</evidence>
<comment type="cofactor">
    <cofactor evidence="1">
        <name>Fe(2+)</name>
        <dbReference type="ChEBI" id="CHEBI:29033"/>
    </cofactor>
</comment>
<dbReference type="InterPro" id="IPR051323">
    <property type="entry name" value="AtsK-like"/>
</dbReference>
<gene>
    <name evidence="8" type="ORF">DFR34_13032</name>
</gene>
<protein>
    <submittedName>
        <fullName evidence="8">Taurine dioxygenase</fullName>
    </submittedName>
</protein>
<evidence type="ECO:0000259" key="7">
    <source>
        <dbReference type="Pfam" id="PF02668"/>
    </source>
</evidence>
<keyword evidence="3" id="KW-0479">Metal-binding</keyword>
<keyword evidence="6" id="KW-0408">Iron</keyword>
<dbReference type="GO" id="GO:0006790">
    <property type="term" value="P:sulfur compound metabolic process"/>
    <property type="evidence" value="ECO:0007669"/>
    <property type="project" value="TreeGrafter"/>
</dbReference>
<evidence type="ECO:0000313" key="8">
    <source>
        <dbReference type="EMBL" id="PXX74610.1"/>
    </source>
</evidence>
<dbReference type="Gene3D" id="3.60.130.10">
    <property type="entry name" value="Clavaminate synthase-like"/>
    <property type="match status" value="1"/>
</dbReference>
<dbReference type="PANTHER" id="PTHR30468">
    <property type="entry name" value="ALPHA-KETOGLUTARATE-DEPENDENT SULFONATE DIOXYGENASE"/>
    <property type="match status" value="1"/>
</dbReference>
<dbReference type="GO" id="GO:0046872">
    <property type="term" value="F:metal ion binding"/>
    <property type="evidence" value="ECO:0007669"/>
    <property type="project" value="UniProtKB-KW"/>
</dbReference>
<keyword evidence="9" id="KW-1185">Reference proteome</keyword>
<dbReference type="GO" id="GO:0005737">
    <property type="term" value="C:cytoplasm"/>
    <property type="evidence" value="ECO:0007669"/>
    <property type="project" value="TreeGrafter"/>
</dbReference>
<evidence type="ECO:0000256" key="5">
    <source>
        <dbReference type="ARBA" id="ARBA00023002"/>
    </source>
</evidence>
<proteinExistence type="inferred from homology"/>
<accession>A0A318KCK1</accession>
<dbReference type="AlphaFoldDB" id="A0A318KCK1"/>
<keyword evidence="5" id="KW-0560">Oxidoreductase</keyword>
<evidence type="ECO:0000256" key="1">
    <source>
        <dbReference type="ARBA" id="ARBA00001954"/>
    </source>
</evidence>
<dbReference type="OrthoDB" id="581608at2"/>
<feature type="domain" description="TauD/TfdA-like" evidence="7">
    <location>
        <begin position="6"/>
        <end position="270"/>
    </location>
</feature>
<dbReference type="InterPro" id="IPR042098">
    <property type="entry name" value="TauD-like_sf"/>
</dbReference>
<comment type="caution">
    <text evidence="8">The sequence shown here is derived from an EMBL/GenBank/DDBJ whole genome shotgun (WGS) entry which is preliminary data.</text>
</comment>
<dbReference type="GO" id="GO:0000908">
    <property type="term" value="F:taurine dioxygenase activity"/>
    <property type="evidence" value="ECO:0007669"/>
    <property type="project" value="TreeGrafter"/>
</dbReference>
<dbReference type="Pfam" id="PF02668">
    <property type="entry name" value="TauD"/>
    <property type="match status" value="1"/>
</dbReference>
<dbReference type="PANTHER" id="PTHR30468:SF1">
    <property type="entry name" value="ALPHA-KETOGLUTARATE-DEPENDENT SULFONATE DIOXYGENASE"/>
    <property type="match status" value="1"/>
</dbReference>
<evidence type="ECO:0000256" key="2">
    <source>
        <dbReference type="ARBA" id="ARBA00005896"/>
    </source>
</evidence>
<dbReference type="Proteomes" id="UP000247555">
    <property type="component" value="Unassembled WGS sequence"/>
</dbReference>
<comment type="similarity">
    <text evidence="2">Belongs to the TfdA dioxygenase family.</text>
</comment>
<evidence type="ECO:0000256" key="6">
    <source>
        <dbReference type="ARBA" id="ARBA00023004"/>
    </source>
</evidence>
<evidence type="ECO:0000256" key="3">
    <source>
        <dbReference type="ARBA" id="ARBA00022723"/>
    </source>
</evidence>
<dbReference type="SUPFAM" id="SSF51197">
    <property type="entry name" value="Clavaminate synthase-like"/>
    <property type="match status" value="1"/>
</dbReference>
<dbReference type="InterPro" id="IPR003819">
    <property type="entry name" value="TauD/TfdA-like"/>
</dbReference>
<evidence type="ECO:0000256" key="4">
    <source>
        <dbReference type="ARBA" id="ARBA00022964"/>
    </source>
</evidence>
<dbReference type="EMBL" id="QJKI01000030">
    <property type="protein sequence ID" value="PXX74610.1"/>
    <property type="molecule type" value="Genomic_DNA"/>
</dbReference>
<dbReference type="RefSeq" id="WP_110392031.1">
    <property type="nucleotide sequence ID" value="NZ_QJKI01000030.1"/>
</dbReference>